<feature type="region of interest" description="Disordered" evidence="1">
    <location>
        <begin position="391"/>
        <end position="421"/>
    </location>
</feature>
<keyword evidence="4" id="KW-1185">Reference proteome</keyword>
<dbReference type="STRING" id="744872.Spica_0567"/>
<accession>F8F183</accession>
<dbReference type="EMBL" id="CP002868">
    <property type="protein sequence ID" value="AEJ18727.1"/>
    <property type="molecule type" value="Genomic_DNA"/>
</dbReference>
<feature type="region of interest" description="Disordered" evidence="1">
    <location>
        <begin position="77"/>
        <end position="173"/>
    </location>
</feature>
<feature type="compositionally biased region" description="Polar residues" evidence="1">
    <location>
        <begin position="79"/>
        <end position="90"/>
    </location>
</feature>
<dbReference type="AlphaFoldDB" id="F8F183"/>
<evidence type="ECO:0000256" key="2">
    <source>
        <dbReference type="SAM" id="SignalP"/>
    </source>
</evidence>
<dbReference type="RefSeq" id="WP_013968039.1">
    <property type="nucleotide sequence ID" value="NC_015732.1"/>
</dbReference>
<organism evidence="3 4">
    <name type="scientific">Gracilinema caldarium (strain ATCC 51460 / DSM 7334 / H1)</name>
    <name type="common">Treponema caldarium</name>
    <dbReference type="NCBI Taxonomy" id="744872"/>
    <lineage>
        <taxon>Bacteria</taxon>
        <taxon>Pseudomonadati</taxon>
        <taxon>Spirochaetota</taxon>
        <taxon>Spirochaetia</taxon>
        <taxon>Spirochaetales</taxon>
        <taxon>Breznakiellaceae</taxon>
        <taxon>Gracilinema</taxon>
    </lineage>
</organism>
<name>F8F183_GRAC1</name>
<proteinExistence type="predicted"/>
<evidence type="ECO:0000256" key="1">
    <source>
        <dbReference type="SAM" id="MobiDB-lite"/>
    </source>
</evidence>
<reference evidence="4" key="1">
    <citation type="journal article" date="2013" name="Stand. Genomic Sci.">
        <title>Genome sequence of the thermophilic fresh-water bacterium Spirochaeta caldaria type strain (H1(T)), reclassification of Spirochaeta caldaria, Spirochaeta stenostrepta, and Spirochaeta zuelzerae in the genus Treponema as Treponema caldaria comb. nov., Treponema stenostrepta comb. nov., and Treponema zuelzerae comb. nov., and emendation of the genus Treponema.</title>
        <authorList>
            <person name="Abt B."/>
            <person name="Goker M."/>
            <person name="Scheuner C."/>
            <person name="Han C."/>
            <person name="Lu M."/>
            <person name="Misra M."/>
            <person name="Lapidus A."/>
            <person name="Nolan M."/>
            <person name="Lucas S."/>
            <person name="Hammon N."/>
            <person name="Deshpande S."/>
            <person name="Cheng J.F."/>
            <person name="Tapia R."/>
            <person name="Goodwin L.A."/>
            <person name="Pitluck S."/>
            <person name="Liolios K."/>
            <person name="Pagani I."/>
            <person name="Ivanova N."/>
            <person name="Mavromatis K."/>
            <person name="Mikhailova N."/>
            <person name="Huntemann M."/>
            <person name="Pati A."/>
            <person name="Chen A."/>
            <person name="Palaniappan K."/>
            <person name="Land M."/>
            <person name="Hauser L."/>
            <person name="Jeffries C.D."/>
            <person name="Rohde M."/>
            <person name="Spring S."/>
            <person name="Gronow S."/>
            <person name="Detter J.C."/>
            <person name="Bristow J."/>
            <person name="Eisen J.A."/>
            <person name="Markowitz V."/>
            <person name="Hugenholtz P."/>
            <person name="Kyrpides N.C."/>
            <person name="Woyke T."/>
            <person name="Klenk H.P."/>
        </authorList>
    </citation>
    <scope>NUCLEOTIDE SEQUENCE</scope>
    <source>
        <strain evidence="4">ATCC 51460 / DSM 7334 / H1</strain>
    </source>
</reference>
<feature type="compositionally biased region" description="Polar residues" evidence="1">
    <location>
        <begin position="101"/>
        <end position="126"/>
    </location>
</feature>
<dbReference type="KEGG" id="scd:Spica_0567"/>
<dbReference type="HOGENOM" id="CLU_556578_0_0_12"/>
<dbReference type="Proteomes" id="UP000000503">
    <property type="component" value="Chromosome"/>
</dbReference>
<dbReference type="PROSITE" id="PS51257">
    <property type="entry name" value="PROKAR_LIPOPROTEIN"/>
    <property type="match status" value="1"/>
</dbReference>
<dbReference type="InterPro" id="IPR011990">
    <property type="entry name" value="TPR-like_helical_dom_sf"/>
</dbReference>
<dbReference type="OrthoDB" id="360241at2"/>
<evidence type="ECO:0000313" key="3">
    <source>
        <dbReference type="EMBL" id="AEJ18727.1"/>
    </source>
</evidence>
<feature type="compositionally biased region" description="Low complexity" evidence="1">
    <location>
        <begin position="130"/>
        <end position="145"/>
    </location>
</feature>
<feature type="signal peptide" evidence="2">
    <location>
        <begin position="1"/>
        <end position="23"/>
    </location>
</feature>
<protein>
    <recommendedName>
        <fullName evidence="5">Outer membrane lipoprotein BamD-like domain-containing protein</fullName>
    </recommendedName>
</protein>
<keyword evidence="2" id="KW-0732">Signal</keyword>
<sequence>MKDRTGCAALVFFIFLFSSCVSTPEARNNSLQVDENTSQKSIAQETLVPETVPSLAQSVPELALDLSEPPVLFPEASTVPVQPSATQKKSTIVLPVPEIPATSSGDKNNPSTSTASTKPNGATLQKNAPAGTATGSASTAGSTAAAEKKSVPVDPKTLKAPEPQPETKVAQEKPAMPVGGIPELPSKSNPALAEEKVVLSRSVRATVGQLVEIPYQGTGWVYLGEVAGKKGLAYDSRRLDPDGQTFVFRCEGPGTYTVKFFKQDFIKDYIINDYVEVVVGESPVTAASVTGAFSLPVDRGRVVANPRWPAPAGTASAAPATTASTGTAALTSGAAASTAPAPAAGTTTAPTASAASAPTAATSSVTATTAPAAPVSSGTASSSNSATAAVTPANAANSGGSTQTNSSTAPAVQSSSAVSPLENLSQPEEFINLAKKEVASGQYAAALETLQAFTARYPAGSDEAWWLFGQIFEAKGPQRDIKSALSYYKRLTVEYPQSQRYDEAQQRIAYLERFYFDIR</sequence>
<feature type="chain" id="PRO_5003370105" description="Outer membrane lipoprotein BamD-like domain-containing protein" evidence="2">
    <location>
        <begin position="24"/>
        <end position="519"/>
    </location>
</feature>
<dbReference type="eggNOG" id="COG4105">
    <property type="taxonomic scope" value="Bacteria"/>
</dbReference>
<evidence type="ECO:0000313" key="4">
    <source>
        <dbReference type="Proteomes" id="UP000000503"/>
    </source>
</evidence>
<feature type="compositionally biased region" description="Low complexity" evidence="1">
    <location>
        <begin position="391"/>
        <end position="420"/>
    </location>
</feature>
<evidence type="ECO:0008006" key="5">
    <source>
        <dbReference type="Google" id="ProtNLM"/>
    </source>
</evidence>
<dbReference type="Gene3D" id="1.25.40.10">
    <property type="entry name" value="Tetratricopeptide repeat domain"/>
    <property type="match status" value="1"/>
</dbReference>
<feature type="compositionally biased region" description="Basic and acidic residues" evidence="1">
    <location>
        <begin position="146"/>
        <end position="159"/>
    </location>
</feature>
<gene>
    <name evidence="3" type="ordered locus">Spica_0567</name>
</gene>